<dbReference type="Gene3D" id="3.80.10.10">
    <property type="entry name" value="Ribonuclease Inhibitor"/>
    <property type="match status" value="1"/>
</dbReference>
<sequence length="385" mass="42241">MANLIRTSGCFLLFTFFFSSFLSYLLALTDAEVSLIAHRQLLTLHDNEELPNEFEFEVDVKVTFANKALDDPKLSVVAGVDLNQADIAGYLPSEMGLMTDLALFHINSNRFCGVLPDSFSKLTLMHELDISNNRFVGSFPKVVLNWPNLKYLDIRFNDFEGCLPEEVFVKDLDALFLNNNRFGCNIPESIGNSTVSVVVFANNNFTGCIPHSIGNMANLNEIIFIGNSLGGCFPLEIGMLKNATVFDASFNQFTGNLPSTFADLKKIEDLNLENNKLTGIMPQNICNLPCLKNLTFSSNYFEGEDQACLSPSRKDIVVDDTGNCLANRPSQKSSSTCLPILSNPVDCSKDKCGGGFSTPHHKPPSPKSSTLASKAEIPPPSKPPL</sequence>
<organism evidence="10 11">
    <name type="scientific">Hevea brasiliensis</name>
    <name type="common">Para rubber tree</name>
    <name type="synonym">Siphonia brasiliensis</name>
    <dbReference type="NCBI Taxonomy" id="3981"/>
    <lineage>
        <taxon>Eukaryota</taxon>
        <taxon>Viridiplantae</taxon>
        <taxon>Streptophyta</taxon>
        <taxon>Embryophyta</taxon>
        <taxon>Tracheophyta</taxon>
        <taxon>Spermatophyta</taxon>
        <taxon>Magnoliopsida</taxon>
        <taxon>eudicotyledons</taxon>
        <taxon>Gunneridae</taxon>
        <taxon>Pentapetalae</taxon>
        <taxon>rosids</taxon>
        <taxon>fabids</taxon>
        <taxon>Malpighiales</taxon>
        <taxon>Euphorbiaceae</taxon>
        <taxon>Crotonoideae</taxon>
        <taxon>Micrandreae</taxon>
        <taxon>Hevea</taxon>
    </lineage>
</organism>
<evidence type="ECO:0000256" key="8">
    <source>
        <dbReference type="ARBA" id="ARBA00023180"/>
    </source>
</evidence>
<dbReference type="PANTHER" id="PTHR32093:SF124">
    <property type="entry name" value="POLLEN-SPECIFIC LEUCINE-RICH REPEAT EXTENSIN-LIKE PROTEIN 1"/>
    <property type="match status" value="1"/>
</dbReference>
<keyword evidence="6" id="KW-0677">Repeat</keyword>
<keyword evidence="7" id="KW-0472">Membrane</keyword>
<feature type="region of interest" description="Disordered" evidence="9">
    <location>
        <begin position="356"/>
        <end position="385"/>
    </location>
</feature>
<evidence type="ECO:0000256" key="7">
    <source>
        <dbReference type="ARBA" id="ARBA00023136"/>
    </source>
</evidence>
<dbReference type="Proteomes" id="UP000467840">
    <property type="component" value="Chromosome 11"/>
</dbReference>
<keyword evidence="8" id="KW-0325">Glycoprotein</keyword>
<evidence type="ECO:0000313" key="11">
    <source>
        <dbReference type="Proteomes" id="UP000467840"/>
    </source>
</evidence>
<reference evidence="10 11" key="1">
    <citation type="journal article" date="2020" name="Mol. Plant">
        <title>The Chromosome-Based Rubber Tree Genome Provides New Insights into Spurge Genome Evolution and Rubber Biosynthesis.</title>
        <authorList>
            <person name="Liu J."/>
            <person name="Shi C."/>
            <person name="Shi C.C."/>
            <person name="Li W."/>
            <person name="Zhang Q.J."/>
            <person name="Zhang Y."/>
            <person name="Li K."/>
            <person name="Lu H.F."/>
            <person name="Shi C."/>
            <person name="Zhu S.T."/>
            <person name="Xiao Z.Y."/>
            <person name="Nan H."/>
            <person name="Yue Y."/>
            <person name="Zhu X.G."/>
            <person name="Wu Y."/>
            <person name="Hong X.N."/>
            <person name="Fan G.Y."/>
            <person name="Tong Y."/>
            <person name="Zhang D."/>
            <person name="Mao C.L."/>
            <person name="Liu Y.L."/>
            <person name="Hao S.J."/>
            <person name="Liu W.Q."/>
            <person name="Lv M.Q."/>
            <person name="Zhang H.B."/>
            <person name="Liu Y."/>
            <person name="Hu-Tang G.R."/>
            <person name="Wang J.P."/>
            <person name="Wang J.H."/>
            <person name="Sun Y.H."/>
            <person name="Ni S.B."/>
            <person name="Chen W.B."/>
            <person name="Zhang X.C."/>
            <person name="Jiao Y.N."/>
            <person name="Eichler E.E."/>
            <person name="Li G.H."/>
            <person name="Liu X."/>
            <person name="Gao L.Z."/>
        </authorList>
    </citation>
    <scope>NUCLEOTIDE SEQUENCE [LARGE SCALE GENOMIC DNA]</scope>
    <source>
        <strain evidence="11">cv. GT1</strain>
        <tissue evidence="10">Leaf</tissue>
    </source>
</reference>
<keyword evidence="3" id="KW-0964">Secreted</keyword>
<dbReference type="GO" id="GO:0016020">
    <property type="term" value="C:membrane"/>
    <property type="evidence" value="ECO:0007669"/>
    <property type="project" value="UniProtKB-SubCell"/>
</dbReference>
<keyword evidence="11" id="KW-1185">Reference proteome</keyword>
<dbReference type="PANTHER" id="PTHR32093">
    <property type="entry name" value="LEUCINE-RICH REPEAT EXTENSIN-LIKE PROTEIN 3-RELATED"/>
    <property type="match status" value="1"/>
</dbReference>
<comment type="subcellular location">
    <subcellularLocation>
        <location evidence="1">Membrane</location>
    </subcellularLocation>
    <subcellularLocation>
        <location evidence="2">Secreted</location>
    </subcellularLocation>
</comment>
<evidence type="ECO:0000256" key="3">
    <source>
        <dbReference type="ARBA" id="ARBA00022525"/>
    </source>
</evidence>
<dbReference type="FunFam" id="3.80.10.10:FF:000041">
    <property type="entry name" value="LRR receptor-like serine/threonine-protein kinase ERECTA"/>
    <property type="match status" value="1"/>
</dbReference>
<name>A0A6A6NCL5_HEVBR</name>
<gene>
    <name evidence="10" type="ORF">GH714_016294</name>
</gene>
<dbReference type="InterPro" id="IPR051582">
    <property type="entry name" value="LRR_extensin-like_regulator"/>
</dbReference>
<dbReference type="EMBL" id="JAAGAX010000002">
    <property type="protein sequence ID" value="KAF2322416.1"/>
    <property type="molecule type" value="Genomic_DNA"/>
</dbReference>
<proteinExistence type="predicted"/>
<evidence type="ECO:0000256" key="9">
    <source>
        <dbReference type="SAM" id="MobiDB-lite"/>
    </source>
</evidence>
<keyword evidence="4" id="KW-0433">Leucine-rich repeat</keyword>
<comment type="caution">
    <text evidence="10">The sequence shown here is derived from an EMBL/GenBank/DDBJ whole genome shotgun (WGS) entry which is preliminary data.</text>
</comment>
<evidence type="ECO:0000256" key="4">
    <source>
        <dbReference type="ARBA" id="ARBA00022614"/>
    </source>
</evidence>
<keyword evidence="5" id="KW-0732">Signal</keyword>
<evidence type="ECO:0000256" key="6">
    <source>
        <dbReference type="ARBA" id="ARBA00022737"/>
    </source>
</evidence>
<protein>
    <recommendedName>
        <fullName evidence="12">Leucine-rich repeat-containing N-terminal plant-type domain-containing protein</fullName>
    </recommendedName>
</protein>
<dbReference type="GO" id="GO:0005576">
    <property type="term" value="C:extracellular region"/>
    <property type="evidence" value="ECO:0007669"/>
    <property type="project" value="UniProtKB-SubCell"/>
</dbReference>
<evidence type="ECO:0000313" key="10">
    <source>
        <dbReference type="EMBL" id="KAF2322416.1"/>
    </source>
</evidence>
<dbReference type="SUPFAM" id="SSF52058">
    <property type="entry name" value="L domain-like"/>
    <property type="match status" value="1"/>
</dbReference>
<evidence type="ECO:0000256" key="2">
    <source>
        <dbReference type="ARBA" id="ARBA00004613"/>
    </source>
</evidence>
<accession>A0A6A6NCL5</accession>
<dbReference type="Pfam" id="PF00560">
    <property type="entry name" value="LRR_1"/>
    <property type="match status" value="1"/>
</dbReference>
<evidence type="ECO:0000256" key="1">
    <source>
        <dbReference type="ARBA" id="ARBA00004370"/>
    </source>
</evidence>
<evidence type="ECO:0000256" key="5">
    <source>
        <dbReference type="ARBA" id="ARBA00022729"/>
    </source>
</evidence>
<dbReference type="InterPro" id="IPR001611">
    <property type="entry name" value="Leu-rich_rpt"/>
</dbReference>
<dbReference type="AlphaFoldDB" id="A0A6A6NCL5"/>
<dbReference type="InterPro" id="IPR032675">
    <property type="entry name" value="LRR_dom_sf"/>
</dbReference>
<evidence type="ECO:0008006" key="12">
    <source>
        <dbReference type="Google" id="ProtNLM"/>
    </source>
</evidence>
<dbReference type="Pfam" id="PF13855">
    <property type="entry name" value="LRR_8"/>
    <property type="match status" value="1"/>
</dbReference>